<feature type="domain" description="CAF17 C-terminal" evidence="6">
    <location>
        <begin position="338"/>
        <end position="414"/>
    </location>
</feature>
<keyword evidence="2" id="KW-0809">Transit peptide</keyword>
<evidence type="ECO:0000256" key="5">
    <source>
        <dbReference type="ARBA" id="ARBA00093637"/>
    </source>
</evidence>
<dbReference type="EMBL" id="MU854633">
    <property type="protein sequence ID" value="KAK4032224.1"/>
    <property type="molecule type" value="Genomic_DNA"/>
</dbReference>
<dbReference type="GO" id="GO:0016226">
    <property type="term" value="P:iron-sulfur cluster assembly"/>
    <property type="evidence" value="ECO:0007669"/>
    <property type="project" value="TreeGrafter"/>
</dbReference>
<dbReference type="Gene3D" id="3.30.1360.120">
    <property type="entry name" value="Probable tRNA modification gtpase trme, domain 1"/>
    <property type="match status" value="1"/>
</dbReference>
<protein>
    <recommendedName>
        <fullName evidence="5">Iron-sulfur cluster assembly factor IBA57 homolog, mitochondrial</fullName>
    </recommendedName>
</protein>
<dbReference type="GO" id="GO:0005759">
    <property type="term" value="C:mitochondrial matrix"/>
    <property type="evidence" value="ECO:0007669"/>
    <property type="project" value="UniProtKB-SubCell"/>
</dbReference>
<dbReference type="InterPro" id="IPR027266">
    <property type="entry name" value="TrmE/GcvT-like"/>
</dbReference>
<evidence type="ECO:0000256" key="2">
    <source>
        <dbReference type="ARBA" id="ARBA00022946"/>
    </source>
</evidence>
<comment type="caution">
    <text evidence="7">The sequence shown here is derived from an EMBL/GenBank/DDBJ whole genome shotgun (WGS) entry which is preliminary data.</text>
</comment>
<dbReference type="PANTHER" id="PTHR22602:SF0">
    <property type="entry name" value="TRANSFERASE CAF17, MITOCHONDRIAL-RELATED"/>
    <property type="match status" value="1"/>
</dbReference>
<gene>
    <name evidence="7" type="ORF">C8A01DRAFT_50939</name>
</gene>
<dbReference type="InterPro" id="IPR017703">
    <property type="entry name" value="YgfZ/GCV_T_CS"/>
</dbReference>
<dbReference type="Proteomes" id="UP001303115">
    <property type="component" value="Unassembled WGS sequence"/>
</dbReference>
<dbReference type="PANTHER" id="PTHR22602">
    <property type="entry name" value="TRANSFERASE CAF17, MITOCHONDRIAL-RELATED"/>
    <property type="match status" value="1"/>
</dbReference>
<dbReference type="Pfam" id="PF25455">
    <property type="entry name" value="Beta-barrel_CAF17_C"/>
    <property type="match status" value="1"/>
</dbReference>
<comment type="subcellular location">
    <subcellularLocation>
        <location evidence="1">Mitochondrion matrix</location>
    </subcellularLocation>
</comment>
<dbReference type="SUPFAM" id="SSF103025">
    <property type="entry name" value="Folate-binding domain"/>
    <property type="match status" value="1"/>
</dbReference>
<accession>A0AAN6P5M9</accession>
<evidence type="ECO:0000256" key="4">
    <source>
        <dbReference type="ARBA" id="ARBA00093447"/>
    </source>
</evidence>
<sequence length="424" mass="45616">MQPARRVLASTGAASAVRSPGASTCRACLTRLPAPQRRAFSRSAPRHAAPPAPSPAGLAELSSRKLISVSGPDAAKYLQGVITANLFPGYAGPSPTSEHLRADAGFYAAFLTAQGRILHDVFVYRDARDTAHPPGHSWLVEVDAAEADRLQKHIRRYKLRAKFDVRLLDEGEGAVWQAWDDASPSLPPSLPSSISNTTVITTPDTRAPNLGHRLVTFSPTPSPPVSSPTLPLVPESSYHLRRYTHGIPEGQSELLFNQALPHESNADAMRAIDFRKGCYVGQELTIRTEHRGVVRKRILPCVLYPDGQPLPEDLVEAYRPEIEPGVTAEEIPREASIGRAPGGKKGRSAGKWLTGVGNVGLALCRLEIMTDVVLPGEASSGAGGFGEGDEFVVGLGEGEEGKKVRIKAFVPEWLRRGLVRGEGH</sequence>
<dbReference type="InterPro" id="IPR045179">
    <property type="entry name" value="YgfZ/GcvT"/>
</dbReference>
<evidence type="ECO:0000256" key="1">
    <source>
        <dbReference type="ARBA" id="ARBA00004305"/>
    </source>
</evidence>
<comment type="similarity">
    <text evidence="4">Belongs to the GcvT family. CAF17/IBA57 subfamily.</text>
</comment>
<evidence type="ECO:0000259" key="6">
    <source>
        <dbReference type="Pfam" id="PF25455"/>
    </source>
</evidence>
<name>A0AAN6P5M9_9PEZI</name>
<keyword evidence="3" id="KW-0496">Mitochondrion</keyword>
<evidence type="ECO:0000256" key="3">
    <source>
        <dbReference type="ARBA" id="ARBA00023128"/>
    </source>
</evidence>
<dbReference type="Gene3D" id="2.40.30.160">
    <property type="match status" value="1"/>
</dbReference>
<keyword evidence="8" id="KW-1185">Reference proteome</keyword>
<dbReference type="NCBIfam" id="TIGR03317">
    <property type="entry name" value="ygfZ_signature"/>
    <property type="match status" value="1"/>
</dbReference>
<evidence type="ECO:0000313" key="7">
    <source>
        <dbReference type="EMBL" id="KAK4032224.1"/>
    </source>
</evidence>
<dbReference type="AlphaFoldDB" id="A0AAN6P5M9"/>
<dbReference type="InterPro" id="IPR057460">
    <property type="entry name" value="CAF17_C"/>
</dbReference>
<reference evidence="8" key="1">
    <citation type="journal article" date="2023" name="Mol. Phylogenet. Evol.">
        <title>Genome-scale phylogeny and comparative genomics of the fungal order Sordariales.</title>
        <authorList>
            <person name="Hensen N."/>
            <person name="Bonometti L."/>
            <person name="Westerberg I."/>
            <person name="Brannstrom I.O."/>
            <person name="Guillou S."/>
            <person name="Cros-Aarteil S."/>
            <person name="Calhoun S."/>
            <person name="Haridas S."/>
            <person name="Kuo A."/>
            <person name="Mondo S."/>
            <person name="Pangilinan J."/>
            <person name="Riley R."/>
            <person name="LaButti K."/>
            <person name="Andreopoulos B."/>
            <person name="Lipzen A."/>
            <person name="Chen C."/>
            <person name="Yan M."/>
            <person name="Daum C."/>
            <person name="Ng V."/>
            <person name="Clum A."/>
            <person name="Steindorff A."/>
            <person name="Ohm R.A."/>
            <person name="Martin F."/>
            <person name="Silar P."/>
            <person name="Natvig D.O."/>
            <person name="Lalanne C."/>
            <person name="Gautier V."/>
            <person name="Ament-Velasquez S.L."/>
            <person name="Kruys A."/>
            <person name="Hutchinson M.I."/>
            <person name="Powell A.J."/>
            <person name="Barry K."/>
            <person name="Miller A.N."/>
            <person name="Grigoriev I.V."/>
            <person name="Debuchy R."/>
            <person name="Gladieux P."/>
            <person name="Hiltunen Thoren M."/>
            <person name="Johannesson H."/>
        </authorList>
    </citation>
    <scope>NUCLEOTIDE SEQUENCE [LARGE SCALE GENOMIC DNA]</scope>
    <source>
        <strain evidence="8">CBS 284.82</strain>
    </source>
</reference>
<proteinExistence type="inferred from homology"/>
<organism evidence="7 8">
    <name type="scientific">Parachaetomium inaequale</name>
    <dbReference type="NCBI Taxonomy" id="2588326"/>
    <lineage>
        <taxon>Eukaryota</taxon>
        <taxon>Fungi</taxon>
        <taxon>Dikarya</taxon>
        <taxon>Ascomycota</taxon>
        <taxon>Pezizomycotina</taxon>
        <taxon>Sordariomycetes</taxon>
        <taxon>Sordariomycetidae</taxon>
        <taxon>Sordariales</taxon>
        <taxon>Chaetomiaceae</taxon>
        <taxon>Parachaetomium</taxon>
    </lineage>
</organism>
<evidence type="ECO:0000313" key="8">
    <source>
        <dbReference type="Proteomes" id="UP001303115"/>
    </source>
</evidence>